<dbReference type="InterPro" id="IPR010994">
    <property type="entry name" value="RuvA_2-like"/>
</dbReference>
<keyword evidence="6 7" id="KW-0742">SOS response</keyword>
<dbReference type="CDD" id="cd10434">
    <property type="entry name" value="GIY-YIG_UvrC_Cho"/>
    <property type="match status" value="1"/>
</dbReference>
<dbReference type="GO" id="GO:0006289">
    <property type="term" value="P:nucleotide-excision repair"/>
    <property type="evidence" value="ECO:0007669"/>
    <property type="project" value="UniProtKB-UniRule"/>
</dbReference>
<evidence type="ECO:0000313" key="11">
    <source>
        <dbReference type="EMBL" id="RQD74861.1"/>
    </source>
</evidence>
<dbReference type="PANTHER" id="PTHR30562:SF1">
    <property type="entry name" value="UVRABC SYSTEM PROTEIN C"/>
    <property type="match status" value="1"/>
</dbReference>
<keyword evidence="4 7" id="KW-0267">Excision nuclease</keyword>
<dbReference type="GO" id="GO:0009380">
    <property type="term" value="C:excinuclease repair complex"/>
    <property type="evidence" value="ECO:0007669"/>
    <property type="project" value="InterPro"/>
</dbReference>
<dbReference type="EMBL" id="QZAA01000183">
    <property type="protein sequence ID" value="RQD74861.1"/>
    <property type="molecule type" value="Genomic_DNA"/>
</dbReference>
<dbReference type="InterPro" id="IPR038476">
    <property type="entry name" value="UvrC_RNase_H_dom_sf"/>
</dbReference>
<comment type="function">
    <text evidence="7">The UvrABC repair system catalyzes the recognition and processing of DNA lesions. UvrC both incises the 5' and 3' sides of the lesion. The N-terminal half is responsible for the 3' incision and the C-terminal half is responsible for the 5' incision.</text>
</comment>
<dbReference type="HAMAP" id="MF_00203">
    <property type="entry name" value="UvrC"/>
    <property type="match status" value="1"/>
</dbReference>
<dbReference type="FunFam" id="3.40.1440.10:FF:000001">
    <property type="entry name" value="UvrABC system protein C"/>
    <property type="match status" value="1"/>
</dbReference>
<dbReference type="InterPro" id="IPR050066">
    <property type="entry name" value="UvrABC_protein_C"/>
</dbReference>
<evidence type="ECO:0000256" key="2">
    <source>
        <dbReference type="ARBA" id="ARBA00022763"/>
    </source>
</evidence>
<dbReference type="NCBIfam" id="NF001824">
    <property type="entry name" value="PRK00558.1-5"/>
    <property type="match status" value="1"/>
</dbReference>
<comment type="subcellular location">
    <subcellularLocation>
        <location evidence="7">Cytoplasm</location>
    </subcellularLocation>
</comment>
<organism evidence="11 12">
    <name type="scientific">Candidatus Syntrophonatronum acetioxidans</name>
    <dbReference type="NCBI Taxonomy" id="1795816"/>
    <lineage>
        <taxon>Bacteria</taxon>
        <taxon>Bacillati</taxon>
        <taxon>Bacillota</taxon>
        <taxon>Clostridia</taxon>
        <taxon>Eubacteriales</taxon>
        <taxon>Syntrophomonadaceae</taxon>
        <taxon>Candidatus Syntrophonatronum</taxon>
    </lineage>
</organism>
<dbReference type="Gene3D" id="1.10.150.20">
    <property type="entry name" value="5' to 3' exonuclease, C-terminal subdomain"/>
    <property type="match status" value="1"/>
</dbReference>
<dbReference type="Proteomes" id="UP000285138">
    <property type="component" value="Unassembled WGS sequence"/>
</dbReference>
<keyword evidence="1 7" id="KW-0963">Cytoplasm</keyword>
<evidence type="ECO:0000313" key="12">
    <source>
        <dbReference type="Proteomes" id="UP000285138"/>
    </source>
</evidence>
<dbReference type="PROSITE" id="PS50165">
    <property type="entry name" value="UVRC"/>
    <property type="match status" value="1"/>
</dbReference>
<feature type="domain" description="GIY-YIG" evidence="9">
    <location>
        <begin position="5"/>
        <end position="84"/>
    </location>
</feature>
<proteinExistence type="inferred from homology"/>
<dbReference type="Gene3D" id="4.10.860.10">
    <property type="entry name" value="UVR domain"/>
    <property type="match status" value="1"/>
</dbReference>
<evidence type="ECO:0000256" key="1">
    <source>
        <dbReference type="ARBA" id="ARBA00022490"/>
    </source>
</evidence>
<evidence type="ECO:0000256" key="7">
    <source>
        <dbReference type="HAMAP-Rule" id="MF_00203"/>
    </source>
</evidence>
<dbReference type="GO" id="GO:0009381">
    <property type="term" value="F:excinuclease ABC activity"/>
    <property type="evidence" value="ECO:0007669"/>
    <property type="project" value="UniProtKB-UniRule"/>
</dbReference>
<dbReference type="InterPro" id="IPR000305">
    <property type="entry name" value="GIY-YIG_endonuc"/>
</dbReference>
<evidence type="ECO:0000256" key="6">
    <source>
        <dbReference type="ARBA" id="ARBA00023236"/>
    </source>
</evidence>
<dbReference type="Pfam" id="PF22920">
    <property type="entry name" value="UvrC_RNaseH"/>
    <property type="match status" value="1"/>
</dbReference>
<dbReference type="NCBIfam" id="TIGR00194">
    <property type="entry name" value="uvrC"/>
    <property type="match status" value="1"/>
</dbReference>
<dbReference type="InterPro" id="IPR036876">
    <property type="entry name" value="UVR_dom_sf"/>
</dbReference>
<dbReference type="InterPro" id="IPR035901">
    <property type="entry name" value="GIY-YIG_endonuc_sf"/>
</dbReference>
<protein>
    <recommendedName>
        <fullName evidence="7">UvrABC system protein C</fullName>
        <shortName evidence="7">Protein UvrC</shortName>
    </recommendedName>
    <alternativeName>
        <fullName evidence="7">Excinuclease ABC subunit C</fullName>
    </alternativeName>
</protein>
<keyword evidence="2 7" id="KW-0227">DNA damage</keyword>
<evidence type="ECO:0000256" key="5">
    <source>
        <dbReference type="ARBA" id="ARBA00023204"/>
    </source>
</evidence>
<comment type="similarity">
    <text evidence="7">Belongs to the UvrC family.</text>
</comment>
<dbReference type="GO" id="GO:0003677">
    <property type="term" value="F:DNA binding"/>
    <property type="evidence" value="ECO:0007669"/>
    <property type="project" value="UniProtKB-UniRule"/>
</dbReference>
<dbReference type="InterPro" id="IPR004791">
    <property type="entry name" value="UvrC"/>
</dbReference>
<sequence>MNLPDKTGVYLFKNKRGEVIYVGKALSLRNRVRSYFQKSRHGGLKVEAMVGHVEEVDYIVTGSEVEALILENSLIKQYKPRYNAHLKDDKDYPYLKLTLVEEYPRLVLTRKLEKDGSRYFGPYTNVTALRGTLKTLKKIFPLRSCQGEVSPGSKERPCLNYHMHYCFAPCRSKISPEAYQKLVKDLILFLEGRQEKLFKKMEKDMKEASERLQFERAAALRDKYLALQGVISRQKVVSPRLKDQDVVGYARGEGETCLQVLLIREGKIVGKEKFMLTKTRDMEEEEILTVFLKQYYSSSSFLPGEIIVPLEIEDREVLESWLSQRKGKKVSFHRPQRGLKKEILDMAMDNARFFLKAEKENMEKRDKMLKKLGEDLGIKKVPHRIEGFDVSNLYRKEIVASMVVFEEGKPAKENYRRFKIEGFEKPDDYKALKEALTRRLKGALREEREIKEGLLGEDKTKFLPLPDLVVIDGGKGQLKGAGEVLKDLGVNNVSLISLAKGEEYVFLPGQKEPLVLPRNSSTLKLIQQVRDEAHRFALSYHRKLRDRDTVNSLLEEIPGIGKKRQKALLTYFGSLEKIRKASREDLLQVPGLDKRTAETVYHHFQQRE</sequence>
<dbReference type="InterPro" id="IPR047296">
    <property type="entry name" value="GIY-YIG_UvrC_Cho"/>
</dbReference>
<accession>A0A424YD05</accession>
<evidence type="ECO:0000256" key="4">
    <source>
        <dbReference type="ARBA" id="ARBA00022881"/>
    </source>
</evidence>
<comment type="caution">
    <text evidence="11">The sequence shown here is derived from an EMBL/GenBank/DDBJ whole genome shotgun (WGS) entry which is preliminary data.</text>
</comment>
<evidence type="ECO:0000259" key="8">
    <source>
        <dbReference type="PROSITE" id="PS50151"/>
    </source>
</evidence>
<reference evidence="11 12" key="1">
    <citation type="submission" date="2018-08" db="EMBL/GenBank/DDBJ databases">
        <title>The metabolism and importance of syntrophic acetate oxidation coupled to methane or sulfide production in haloalkaline environments.</title>
        <authorList>
            <person name="Timmers P.H.A."/>
            <person name="Vavourakis C.D."/>
            <person name="Sorokin D.Y."/>
            <person name="Sinninghe Damste J.S."/>
            <person name="Muyzer G."/>
            <person name="Stams A.J.M."/>
            <person name="Plugge C.M."/>
        </authorList>
    </citation>
    <scope>NUCLEOTIDE SEQUENCE [LARGE SCALE GENOMIC DNA]</scope>
    <source>
        <strain evidence="11">MSAO_Bac1</strain>
    </source>
</reference>
<dbReference type="AlphaFoldDB" id="A0A424YD05"/>
<dbReference type="Pfam" id="PF14520">
    <property type="entry name" value="HHH_5"/>
    <property type="match status" value="1"/>
</dbReference>
<dbReference type="PANTHER" id="PTHR30562">
    <property type="entry name" value="UVRC/OXIDOREDUCTASE"/>
    <property type="match status" value="1"/>
</dbReference>
<dbReference type="SUPFAM" id="SSF82771">
    <property type="entry name" value="GIY-YIG endonuclease"/>
    <property type="match status" value="1"/>
</dbReference>
<dbReference type="Pfam" id="PF02151">
    <property type="entry name" value="UVR"/>
    <property type="match status" value="1"/>
</dbReference>
<gene>
    <name evidence="7 11" type="primary">uvrC</name>
    <name evidence="11" type="ORF">D5R97_07125</name>
</gene>
<feature type="domain" description="UvrC family homology region profile" evidence="10">
    <location>
        <begin position="246"/>
        <end position="485"/>
    </location>
</feature>
<feature type="domain" description="UVR" evidence="8">
    <location>
        <begin position="195"/>
        <end position="230"/>
    </location>
</feature>
<evidence type="ECO:0000259" key="9">
    <source>
        <dbReference type="PROSITE" id="PS50164"/>
    </source>
</evidence>
<dbReference type="GO" id="GO:0009432">
    <property type="term" value="P:SOS response"/>
    <property type="evidence" value="ECO:0007669"/>
    <property type="project" value="UniProtKB-UniRule"/>
</dbReference>
<keyword evidence="5 7" id="KW-0234">DNA repair</keyword>
<dbReference type="Gene3D" id="3.30.420.340">
    <property type="entry name" value="UvrC, RNAse H endonuclease domain"/>
    <property type="match status" value="1"/>
</dbReference>
<dbReference type="InterPro" id="IPR001943">
    <property type="entry name" value="UVR_dom"/>
</dbReference>
<keyword evidence="3 7" id="KW-0228">DNA excision</keyword>
<evidence type="ECO:0000259" key="10">
    <source>
        <dbReference type="PROSITE" id="PS50165"/>
    </source>
</evidence>
<dbReference type="GO" id="GO:0005737">
    <property type="term" value="C:cytoplasm"/>
    <property type="evidence" value="ECO:0007669"/>
    <property type="project" value="UniProtKB-SubCell"/>
</dbReference>
<dbReference type="Pfam" id="PF08459">
    <property type="entry name" value="UvrC_RNaseH_dom"/>
    <property type="match status" value="1"/>
</dbReference>
<dbReference type="SMART" id="SM00465">
    <property type="entry name" value="GIYc"/>
    <property type="match status" value="1"/>
</dbReference>
<dbReference type="Pfam" id="PF01541">
    <property type="entry name" value="GIY-YIG"/>
    <property type="match status" value="1"/>
</dbReference>
<evidence type="ECO:0000256" key="3">
    <source>
        <dbReference type="ARBA" id="ARBA00022769"/>
    </source>
</evidence>
<dbReference type="PROSITE" id="PS50151">
    <property type="entry name" value="UVR"/>
    <property type="match status" value="1"/>
</dbReference>
<name>A0A424YD05_9FIRM</name>
<dbReference type="PROSITE" id="PS50164">
    <property type="entry name" value="GIY_YIG"/>
    <property type="match status" value="1"/>
</dbReference>
<dbReference type="InterPro" id="IPR001162">
    <property type="entry name" value="UvrC_RNase_H_dom"/>
</dbReference>
<comment type="subunit">
    <text evidence="7">Interacts with UvrB in an incision complex.</text>
</comment>
<dbReference type="SUPFAM" id="SSF47781">
    <property type="entry name" value="RuvA domain 2-like"/>
    <property type="match status" value="1"/>
</dbReference>
<dbReference type="SUPFAM" id="SSF46600">
    <property type="entry name" value="C-terminal UvrC-binding domain of UvrB"/>
    <property type="match status" value="1"/>
</dbReference>
<dbReference type="Gene3D" id="3.40.1440.10">
    <property type="entry name" value="GIY-YIG endonuclease"/>
    <property type="match status" value="1"/>
</dbReference>